<evidence type="ECO:0000313" key="2">
    <source>
        <dbReference type="Proteomes" id="UP000031419"/>
    </source>
</evidence>
<comment type="caution">
    <text evidence="1">The sequence shown here is derived from an EMBL/GenBank/DDBJ whole genome shotgun (WGS) entry which is preliminary data.</text>
</comment>
<dbReference type="InterPro" id="IPR016084">
    <property type="entry name" value="Haem_Oase-like_multi-hlx"/>
</dbReference>
<dbReference type="Gene3D" id="1.20.910.10">
    <property type="entry name" value="Heme oxygenase-like"/>
    <property type="match status" value="1"/>
</dbReference>
<name>A0A073AVT2_9PSEU</name>
<dbReference type="SMART" id="SM01236">
    <property type="entry name" value="Haem_oxygenase_2"/>
    <property type="match status" value="1"/>
</dbReference>
<dbReference type="SUPFAM" id="SSF48613">
    <property type="entry name" value="Heme oxygenase-like"/>
    <property type="match status" value="1"/>
</dbReference>
<dbReference type="AlphaFoldDB" id="A0A073AVT2"/>
<dbReference type="RefSeq" id="WP_029720203.1">
    <property type="nucleotide sequence ID" value="NZ_JNVU01000031.1"/>
</dbReference>
<reference evidence="1 2" key="1">
    <citation type="submission" date="2014-06" db="EMBL/GenBank/DDBJ databases">
        <title>Saccharopolyspora rectivirgula DSM-43113 Genome sequencing.</title>
        <authorList>
            <person name="Barrera C."/>
            <person name="Millon L."/>
            <person name="Rognon B."/>
            <person name="Zaugg C."/>
            <person name="Monod M."/>
        </authorList>
    </citation>
    <scope>NUCLEOTIDE SEQUENCE [LARGE SCALE GENOMIC DNA]</scope>
    <source>
        <strain evidence="1 2">DSM 43113</strain>
    </source>
</reference>
<dbReference type="Pfam" id="PF14518">
    <property type="entry name" value="Haem_oxygenas_2"/>
    <property type="match status" value="1"/>
</dbReference>
<protein>
    <recommendedName>
        <fullName evidence="3">Iron-containing redox enzyme family protein</fullName>
    </recommendedName>
</protein>
<dbReference type="EMBL" id="JNVU01000031">
    <property type="protein sequence ID" value="KEI43918.1"/>
    <property type="molecule type" value="Genomic_DNA"/>
</dbReference>
<evidence type="ECO:0008006" key="3">
    <source>
        <dbReference type="Google" id="ProtNLM"/>
    </source>
</evidence>
<accession>A0A073AVT2</accession>
<gene>
    <name evidence="1" type="ORF">GU90_13185</name>
</gene>
<proteinExistence type="predicted"/>
<sequence>MTAVRPPTSAPAALPQPRGPVSAALLAALSGRSDQLPAPQLADCDPLGDDVQLALYTCYELHYQGFAGVSPDWEWDLDLLRLRTALEEVFLAALREATSGSADVDAALAPLLVESADEHGVSHHLRDEGTVWQLLEFLVHRSLYHLKEADPHAWVIPRLQGKAKAALVAVEFDEFGGGRADRMHSKLFADMMAGVGLDPGYLHYLDDVPAPALATVNLMSMLGLHRSLRGALVGHFAAAEITTAPSARRMAQAMERLGFGEHAFFYTEHVEADAVHEQVMRHDVVGDLIAREPELARDVVFGIEATGVLEDRLTDHLMVAWRENRTSLRRPLPQSPLP</sequence>
<organism evidence="1 2">
    <name type="scientific">Saccharopolyspora rectivirgula</name>
    <dbReference type="NCBI Taxonomy" id="28042"/>
    <lineage>
        <taxon>Bacteria</taxon>
        <taxon>Bacillati</taxon>
        <taxon>Actinomycetota</taxon>
        <taxon>Actinomycetes</taxon>
        <taxon>Pseudonocardiales</taxon>
        <taxon>Pseudonocardiaceae</taxon>
        <taxon>Saccharopolyspora</taxon>
    </lineage>
</organism>
<dbReference type="Proteomes" id="UP000031419">
    <property type="component" value="Unassembled WGS sequence"/>
</dbReference>
<dbReference type="STRING" id="28042.GU90_13185"/>
<evidence type="ECO:0000313" key="1">
    <source>
        <dbReference type="EMBL" id="KEI43918.1"/>
    </source>
</evidence>
<dbReference type="OrthoDB" id="252872at2"/>
<keyword evidence="2" id="KW-1185">Reference proteome</keyword>
<dbReference type="eggNOG" id="ENOG502Z8NQ">
    <property type="taxonomic scope" value="Bacteria"/>
</dbReference>